<evidence type="ECO:0000256" key="1">
    <source>
        <dbReference type="SAM" id="MobiDB-lite"/>
    </source>
</evidence>
<dbReference type="PANTHER" id="PTHR28009">
    <property type="entry name" value="PHEROMONE ALPHA FACTOR RECEPTOR"/>
    <property type="match status" value="1"/>
</dbReference>
<feature type="compositionally biased region" description="Basic and acidic residues" evidence="1">
    <location>
        <begin position="371"/>
        <end position="384"/>
    </location>
</feature>
<feature type="transmembrane region" description="Helical" evidence="2">
    <location>
        <begin position="276"/>
        <end position="296"/>
    </location>
</feature>
<feature type="transmembrane region" description="Helical" evidence="2">
    <location>
        <begin position="203"/>
        <end position="225"/>
    </location>
</feature>
<evidence type="ECO:0000313" key="3">
    <source>
        <dbReference type="EMBL" id="CCK70588.1"/>
    </source>
</evidence>
<dbReference type="HOGENOM" id="CLU_038593_1_0_1"/>
<reference evidence="3 4" key="1">
    <citation type="journal article" date="2011" name="Proc. Natl. Acad. Sci. U.S.A.">
        <title>Evolutionary erosion of yeast sex chromosomes by mating-type switching accidents.</title>
        <authorList>
            <person name="Gordon J.L."/>
            <person name="Armisen D."/>
            <person name="Proux-Wera E."/>
            <person name="Oheigeartaigh S.S."/>
            <person name="Byrne K.P."/>
            <person name="Wolfe K.H."/>
        </authorList>
    </citation>
    <scope>NUCLEOTIDE SEQUENCE [LARGE SCALE GENOMIC DNA]</scope>
    <source>
        <strain evidence="4">ATCC MYA-139 / BCRC 22969 / CBS 8797 / CCRC 22969 / KCTC 17520 / NBRC 10181 / NCYC 3082</strain>
    </source>
</reference>
<dbReference type="GO" id="GO:0004934">
    <property type="term" value="F:mating-type alpha-factor pheromone receptor activity"/>
    <property type="evidence" value="ECO:0007669"/>
    <property type="project" value="EnsemblFungi"/>
</dbReference>
<dbReference type="Proteomes" id="UP000006310">
    <property type="component" value="Chromosome 5"/>
</dbReference>
<keyword evidence="2" id="KW-1133">Transmembrane helix</keyword>
<protein>
    <recommendedName>
        <fullName evidence="5">Pheromone alpha factor receptor</fullName>
    </recommendedName>
</protein>
<dbReference type="GO" id="GO:0038038">
    <property type="term" value="C:G protein-coupled receptor homodimeric complex"/>
    <property type="evidence" value="ECO:0007669"/>
    <property type="project" value="TreeGrafter"/>
</dbReference>
<keyword evidence="4" id="KW-1185">Reference proteome</keyword>
<dbReference type="GO" id="GO:0000750">
    <property type="term" value="P:pheromone-dependent signal transduction involved in conjugation with cellular fusion"/>
    <property type="evidence" value="ECO:0007669"/>
    <property type="project" value="EnsemblFungi"/>
</dbReference>
<dbReference type="EMBL" id="HE978318">
    <property type="protein sequence ID" value="CCK70588.1"/>
    <property type="molecule type" value="Genomic_DNA"/>
</dbReference>
<name>J7RM21_HUIN7</name>
<sequence>MDSDGLPLQPISLAFDPTYNILNSTLGYLTIYGNDTATFYEVQSIINKTARESIAYGVCCGAVIVTFAVMWLVSDKRKTPIFILNQISLLFTFIQSALYFKYLFSYSNSLAYSLTGFSQKLTNYDRHITAAADLFKVFLVASIELSLVFQVRVMFSGDSFKKVGYSLFLLSVGIGLTTVAVYLASVIMIIIELYDNQLIRGPRFYNIANILFASSINFMTFILVVKLFLAIRSRRFLGLKQFDSFHILLIMSGHSLIIPSILTILAYALSTSGTDVLVTVSTLLVVLSLPLSSIWAHSSNTASNASTLGNDFNSTASGFYPNSSRSYLTQSLKSTPTTAKESMKDYQTRFRHLYRKEKTGDIEEEYSINSKHSDTDSSEVPKDPFYEISSSLSKEKSDKRNTTKGLVKKLELQESGEVDGSFRLSTPNTEADMEARKFWLDESPVSDQTRI</sequence>
<feature type="transmembrane region" description="Helical" evidence="2">
    <location>
        <begin position="167"/>
        <end position="191"/>
    </location>
</feature>
<keyword evidence="2" id="KW-0472">Membrane</keyword>
<keyword evidence="2" id="KW-0812">Transmembrane</keyword>
<dbReference type="OMA" id="MWMISKK"/>
<dbReference type="InterPro" id="IPR000366">
    <property type="entry name" value="GPCR_STE2"/>
</dbReference>
<dbReference type="PRINTS" id="PR00250">
    <property type="entry name" value="GPCRSTE2"/>
</dbReference>
<evidence type="ECO:0008006" key="5">
    <source>
        <dbReference type="Google" id="ProtNLM"/>
    </source>
</evidence>
<feature type="region of interest" description="Disordered" evidence="1">
    <location>
        <begin position="365"/>
        <end position="384"/>
    </location>
</feature>
<dbReference type="KEGG" id="kng:KNAG_0E03290"/>
<feature type="transmembrane region" description="Helical" evidence="2">
    <location>
        <begin position="245"/>
        <end position="270"/>
    </location>
</feature>
<dbReference type="CDD" id="cd14939">
    <property type="entry name" value="7tmD_STE2"/>
    <property type="match status" value="1"/>
</dbReference>
<feature type="transmembrane region" description="Helical" evidence="2">
    <location>
        <begin position="134"/>
        <end position="155"/>
    </location>
</feature>
<dbReference type="Pfam" id="PF02116">
    <property type="entry name" value="STE2"/>
    <property type="match status" value="1"/>
</dbReference>
<dbReference type="AlphaFoldDB" id="J7RM21"/>
<organism evidence="3 4">
    <name type="scientific">Huiozyma naganishii (strain ATCC MYA-139 / BCRC 22969 / CBS 8797 / KCTC 17520 / NBRC 10181 / NCYC 3082 / Yp74L-3)</name>
    <name type="common">Yeast</name>
    <name type="synonym">Kazachstania naganishii</name>
    <dbReference type="NCBI Taxonomy" id="1071383"/>
    <lineage>
        <taxon>Eukaryota</taxon>
        <taxon>Fungi</taxon>
        <taxon>Dikarya</taxon>
        <taxon>Ascomycota</taxon>
        <taxon>Saccharomycotina</taxon>
        <taxon>Saccharomycetes</taxon>
        <taxon>Saccharomycetales</taxon>
        <taxon>Saccharomycetaceae</taxon>
        <taxon>Huiozyma</taxon>
    </lineage>
</organism>
<evidence type="ECO:0000256" key="2">
    <source>
        <dbReference type="SAM" id="Phobius"/>
    </source>
</evidence>
<dbReference type="Gene3D" id="1.10.287.920">
    <property type="entry name" value="Pheromone alpha factor receptor"/>
    <property type="match status" value="1"/>
</dbReference>
<dbReference type="OrthoDB" id="5402633at2759"/>
<dbReference type="GeneID" id="34526288"/>
<dbReference type="STRING" id="1071383.J7RM21"/>
<dbReference type="eggNOG" id="ENOG502QTV4">
    <property type="taxonomic scope" value="Eukaryota"/>
</dbReference>
<accession>J7RM21</accession>
<evidence type="ECO:0000313" key="4">
    <source>
        <dbReference type="Proteomes" id="UP000006310"/>
    </source>
</evidence>
<dbReference type="InterPro" id="IPR027458">
    <property type="entry name" value="STE2_TM1-TM2_sf"/>
</dbReference>
<proteinExistence type="predicted"/>
<feature type="transmembrane region" description="Helical" evidence="2">
    <location>
        <begin position="54"/>
        <end position="74"/>
    </location>
</feature>
<feature type="transmembrane region" description="Helical" evidence="2">
    <location>
        <begin position="81"/>
        <end position="100"/>
    </location>
</feature>
<gene>
    <name evidence="3" type="primary">KNAG0E03290</name>
    <name evidence="3" type="ordered locus">KNAG_0E03290</name>
</gene>
<dbReference type="RefSeq" id="XP_022464834.1">
    <property type="nucleotide sequence ID" value="XM_022608326.1"/>
</dbReference>
<dbReference type="GO" id="GO:0000755">
    <property type="term" value="P:cytogamy"/>
    <property type="evidence" value="ECO:0007669"/>
    <property type="project" value="EnsemblFungi"/>
</dbReference>
<reference evidence="4" key="2">
    <citation type="submission" date="2012-08" db="EMBL/GenBank/DDBJ databases">
        <title>Genome sequence of Kazachstania naganishii.</title>
        <authorList>
            <person name="Gordon J.L."/>
            <person name="Armisen D."/>
            <person name="Proux-Wera E."/>
            <person name="OhEigeartaigh S.S."/>
            <person name="Byrne K.P."/>
            <person name="Wolfe K.H."/>
        </authorList>
    </citation>
    <scope>NUCLEOTIDE SEQUENCE [LARGE SCALE GENOMIC DNA]</scope>
    <source>
        <strain evidence="4">ATCC MYA-139 / BCRC 22969 / CBS 8797 / CCRC 22969 / KCTC 17520 / NBRC 10181 / NCYC 3082</strain>
    </source>
</reference>
<dbReference type="PANTHER" id="PTHR28009:SF1">
    <property type="entry name" value="PHEROMONE ALPHA FACTOR RECEPTOR"/>
    <property type="match status" value="1"/>
</dbReference>